<name>A0AAD4BD16_BOLED</name>
<proteinExistence type="predicted"/>
<protein>
    <submittedName>
        <fullName evidence="1">Uncharacterized protein</fullName>
    </submittedName>
</protein>
<dbReference type="EMBL" id="WHUW01000139">
    <property type="protein sequence ID" value="KAF8421539.1"/>
    <property type="molecule type" value="Genomic_DNA"/>
</dbReference>
<keyword evidence="2" id="KW-1185">Reference proteome</keyword>
<sequence length="55" mass="6234">MLQLQEINQRGRYASISSGVLNADPFVTLQEFKEMICEDFVGPGPYPTYILPLRS</sequence>
<accession>A0AAD4BD16</accession>
<dbReference type="Proteomes" id="UP001194468">
    <property type="component" value="Unassembled WGS sequence"/>
</dbReference>
<evidence type="ECO:0000313" key="2">
    <source>
        <dbReference type="Proteomes" id="UP001194468"/>
    </source>
</evidence>
<dbReference type="AlphaFoldDB" id="A0AAD4BD16"/>
<gene>
    <name evidence="1" type="ORF">L210DRAFT_3572572</name>
</gene>
<comment type="caution">
    <text evidence="1">The sequence shown here is derived from an EMBL/GenBank/DDBJ whole genome shotgun (WGS) entry which is preliminary data.</text>
</comment>
<evidence type="ECO:0000313" key="1">
    <source>
        <dbReference type="EMBL" id="KAF8421539.1"/>
    </source>
</evidence>
<organism evidence="1 2">
    <name type="scientific">Boletus edulis BED1</name>
    <dbReference type="NCBI Taxonomy" id="1328754"/>
    <lineage>
        <taxon>Eukaryota</taxon>
        <taxon>Fungi</taxon>
        <taxon>Dikarya</taxon>
        <taxon>Basidiomycota</taxon>
        <taxon>Agaricomycotina</taxon>
        <taxon>Agaricomycetes</taxon>
        <taxon>Agaricomycetidae</taxon>
        <taxon>Boletales</taxon>
        <taxon>Boletineae</taxon>
        <taxon>Boletaceae</taxon>
        <taxon>Boletoideae</taxon>
        <taxon>Boletus</taxon>
    </lineage>
</organism>
<reference evidence="1" key="1">
    <citation type="submission" date="2019-10" db="EMBL/GenBank/DDBJ databases">
        <authorList>
            <consortium name="DOE Joint Genome Institute"/>
            <person name="Kuo A."/>
            <person name="Miyauchi S."/>
            <person name="Kiss E."/>
            <person name="Drula E."/>
            <person name="Kohler A."/>
            <person name="Sanchez-Garcia M."/>
            <person name="Andreopoulos B."/>
            <person name="Barry K.W."/>
            <person name="Bonito G."/>
            <person name="Buee M."/>
            <person name="Carver A."/>
            <person name="Chen C."/>
            <person name="Cichocki N."/>
            <person name="Clum A."/>
            <person name="Culley D."/>
            <person name="Crous P.W."/>
            <person name="Fauchery L."/>
            <person name="Girlanda M."/>
            <person name="Hayes R."/>
            <person name="Keri Z."/>
            <person name="LaButti K."/>
            <person name="Lipzen A."/>
            <person name="Lombard V."/>
            <person name="Magnuson J."/>
            <person name="Maillard F."/>
            <person name="Morin E."/>
            <person name="Murat C."/>
            <person name="Nolan M."/>
            <person name="Ohm R."/>
            <person name="Pangilinan J."/>
            <person name="Pereira M."/>
            <person name="Perotto S."/>
            <person name="Peter M."/>
            <person name="Riley R."/>
            <person name="Sitrit Y."/>
            <person name="Stielow B."/>
            <person name="Szollosi G."/>
            <person name="Zifcakova L."/>
            <person name="Stursova M."/>
            <person name="Spatafora J.W."/>
            <person name="Tedersoo L."/>
            <person name="Vaario L.-M."/>
            <person name="Yamada A."/>
            <person name="Yan M."/>
            <person name="Wang P."/>
            <person name="Xu J."/>
            <person name="Bruns T."/>
            <person name="Baldrian P."/>
            <person name="Vilgalys R."/>
            <person name="Henrissat B."/>
            <person name="Grigoriev I.V."/>
            <person name="Hibbett D."/>
            <person name="Nagy L.G."/>
            <person name="Martin F.M."/>
        </authorList>
    </citation>
    <scope>NUCLEOTIDE SEQUENCE</scope>
    <source>
        <strain evidence="1">BED1</strain>
    </source>
</reference>
<reference evidence="1" key="2">
    <citation type="journal article" date="2020" name="Nat. Commun.">
        <title>Large-scale genome sequencing of mycorrhizal fungi provides insights into the early evolution of symbiotic traits.</title>
        <authorList>
            <person name="Miyauchi S."/>
            <person name="Kiss E."/>
            <person name="Kuo A."/>
            <person name="Drula E."/>
            <person name="Kohler A."/>
            <person name="Sanchez-Garcia M."/>
            <person name="Morin E."/>
            <person name="Andreopoulos B."/>
            <person name="Barry K.W."/>
            <person name="Bonito G."/>
            <person name="Buee M."/>
            <person name="Carver A."/>
            <person name="Chen C."/>
            <person name="Cichocki N."/>
            <person name="Clum A."/>
            <person name="Culley D."/>
            <person name="Crous P.W."/>
            <person name="Fauchery L."/>
            <person name="Girlanda M."/>
            <person name="Hayes R.D."/>
            <person name="Keri Z."/>
            <person name="LaButti K."/>
            <person name="Lipzen A."/>
            <person name="Lombard V."/>
            <person name="Magnuson J."/>
            <person name="Maillard F."/>
            <person name="Murat C."/>
            <person name="Nolan M."/>
            <person name="Ohm R.A."/>
            <person name="Pangilinan J."/>
            <person name="Pereira M.F."/>
            <person name="Perotto S."/>
            <person name="Peter M."/>
            <person name="Pfister S."/>
            <person name="Riley R."/>
            <person name="Sitrit Y."/>
            <person name="Stielow J.B."/>
            <person name="Szollosi G."/>
            <person name="Zifcakova L."/>
            <person name="Stursova M."/>
            <person name="Spatafora J.W."/>
            <person name="Tedersoo L."/>
            <person name="Vaario L.M."/>
            <person name="Yamada A."/>
            <person name="Yan M."/>
            <person name="Wang P."/>
            <person name="Xu J."/>
            <person name="Bruns T."/>
            <person name="Baldrian P."/>
            <person name="Vilgalys R."/>
            <person name="Dunand C."/>
            <person name="Henrissat B."/>
            <person name="Grigoriev I.V."/>
            <person name="Hibbett D."/>
            <person name="Nagy L.G."/>
            <person name="Martin F.M."/>
        </authorList>
    </citation>
    <scope>NUCLEOTIDE SEQUENCE</scope>
    <source>
        <strain evidence="1">BED1</strain>
    </source>
</reference>